<accession>A0ABW2LTD1</accession>
<evidence type="ECO:0000313" key="2">
    <source>
        <dbReference type="Proteomes" id="UP001596550"/>
    </source>
</evidence>
<evidence type="ECO:0000313" key="1">
    <source>
        <dbReference type="EMBL" id="MFC7345432.1"/>
    </source>
</evidence>
<dbReference type="EMBL" id="JBHTCR010000001">
    <property type="protein sequence ID" value="MFC7345432.1"/>
    <property type="molecule type" value="Genomic_DNA"/>
</dbReference>
<name>A0ABW2LTD1_9FLAO</name>
<dbReference type="Proteomes" id="UP001596550">
    <property type="component" value="Unassembled WGS sequence"/>
</dbReference>
<sequence>MKYSLHKIIDDVSQYESKIVNEASGSLEEVLKMISYLQEVLTSLKASVIATYKFPI</sequence>
<protein>
    <submittedName>
        <fullName evidence="1">Uncharacterized protein</fullName>
    </submittedName>
</protein>
<gene>
    <name evidence="1" type="ORF">ACFQO9_01720</name>
</gene>
<keyword evidence="2" id="KW-1185">Reference proteome</keyword>
<comment type="caution">
    <text evidence="1">The sequence shown here is derived from an EMBL/GenBank/DDBJ whole genome shotgun (WGS) entry which is preliminary data.</text>
</comment>
<reference evidence="2" key="1">
    <citation type="journal article" date="2019" name="Int. J. Syst. Evol. Microbiol.">
        <title>The Global Catalogue of Microorganisms (GCM) 10K type strain sequencing project: providing services to taxonomists for standard genome sequencing and annotation.</title>
        <authorList>
            <consortium name="The Broad Institute Genomics Platform"/>
            <consortium name="The Broad Institute Genome Sequencing Center for Infectious Disease"/>
            <person name="Wu L."/>
            <person name="Ma J."/>
        </authorList>
    </citation>
    <scope>NUCLEOTIDE SEQUENCE [LARGE SCALE GENOMIC DNA]</scope>
    <source>
        <strain evidence="2">CCUG 54781</strain>
    </source>
</reference>
<organism evidence="1 2">
    <name type="scientific">Chryseobacterium zhengzhouense</name>
    <dbReference type="NCBI Taxonomy" id="1636086"/>
    <lineage>
        <taxon>Bacteria</taxon>
        <taxon>Pseudomonadati</taxon>
        <taxon>Bacteroidota</taxon>
        <taxon>Flavobacteriia</taxon>
        <taxon>Flavobacteriales</taxon>
        <taxon>Weeksellaceae</taxon>
        <taxon>Chryseobacterium group</taxon>
        <taxon>Chryseobacterium</taxon>
    </lineage>
</organism>
<proteinExistence type="predicted"/>